<evidence type="ECO:0000313" key="2">
    <source>
        <dbReference type="EMBL" id="PUV22530.1"/>
    </source>
</evidence>
<dbReference type="InterPro" id="IPR004919">
    <property type="entry name" value="GmrSD_N"/>
</dbReference>
<dbReference type="RefSeq" id="WP_108635558.1">
    <property type="nucleotide sequence ID" value="NZ_QCXX01000006.1"/>
</dbReference>
<evidence type="ECO:0000259" key="1">
    <source>
        <dbReference type="Pfam" id="PF03235"/>
    </source>
</evidence>
<dbReference type="EMBL" id="QCXX01000006">
    <property type="protein sequence ID" value="PUV22530.1"/>
    <property type="molecule type" value="Genomic_DNA"/>
</dbReference>
<gene>
    <name evidence="2" type="ORF">DCO56_20180</name>
</gene>
<dbReference type="OrthoDB" id="703652at2"/>
<sequence>MESELLLKTENILKPISVQELTIQSDGPKYRFYIPSYQRGYRWGTTEVEALLDDILEFSQIKTSTKERYCLQPIVVKKMSNGAYEVLDGQQRLTTIFILLTKLRKKIDDINLFSIEYETRPNSKTFLDQLDNSLDTSNPDFYYMSNAYIAINNWFEGKKTSANVAWKIYEELIERVDFIWYEITDPFINPIDVFTRINIGKIPLTNSELVKAVFLSKENLALGRQPESDDTSYKTALSHKQALIAMEWDQMEKQLQDKSFWSFIYNGDPKRYETRIDYILDLITGKTELEQNKYFAFQCFYNRIKEVRLDQESLRTLSDQNSSFVEQEWNKLKQYFDILLEWYTQKTFNHLIGFLIFDNINLIKLLDLYKDNDRKLFLDNIIKLVKKSVEGDLSTLRYNEHNRKIHTILVFHNIMHSLIQPDTSKHFPFERIKDNVKWSLEHIYAQNSDDIREVDQQLWAVDHWEHFNFYYPEESGILFELDRVRRSEKTEREEFLSLFKQVDEFIQAKLWSAETSEETDTDSWTWLNDEHAISNLTLLDVSSNSVLSNSVFAIKRDKIKKLDIESAYIPSETRKVFFKYYTKHQGNDAYWTRADKIAYVNDIESMISKLDDLKKIIYNENNTLEYFK</sequence>
<dbReference type="Proteomes" id="UP000250831">
    <property type="component" value="Unassembled WGS sequence"/>
</dbReference>
<protein>
    <recommendedName>
        <fullName evidence="1">GmrSD restriction endonucleases N-terminal domain-containing protein</fullName>
    </recommendedName>
</protein>
<name>A0A363NP82_9SPHI</name>
<dbReference type="PANTHER" id="PTHR35149">
    <property type="entry name" value="SLL5132 PROTEIN"/>
    <property type="match status" value="1"/>
</dbReference>
<accession>A0A363NP82</accession>
<comment type="caution">
    <text evidence="2">The sequence shown here is derived from an EMBL/GenBank/DDBJ whole genome shotgun (WGS) entry which is preliminary data.</text>
</comment>
<evidence type="ECO:0000313" key="3">
    <source>
        <dbReference type="Proteomes" id="UP000250831"/>
    </source>
</evidence>
<dbReference type="PANTHER" id="PTHR35149:SF1">
    <property type="entry name" value="DUF5655 DOMAIN-CONTAINING PROTEIN"/>
    <property type="match status" value="1"/>
</dbReference>
<reference evidence="2 3" key="1">
    <citation type="submission" date="2018-04" db="EMBL/GenBank/DDBJ databases">
        <title>Sphingobacterium sp. M46 Genome.</title>
        <authorList>
            <person name="Cheng J."/>
            <person name="Li Y."/>
        </authorList>
    </citation>
    <scope>NUCLEOTIDE SEQUENCE [LARGE SCALE GENOMIC DNA]</scope>
    <source>
        <strain evidence="2 3">M46</strain>
    </source>
</reference>
<dbReference type="CDD" id="cd16387">
    <property type="entry name" value="ParB_N_Srx"/>
    <property type="match status" value="1"/>
</dbReference>
<dbReference type="Pfam" id="PF03235">
    <property type="entry name" value="GmrSD_N"/>
    <property type="match status" value="1"/>
</dbReference>
<proteinExistence type="predicted"/>
<dbReference type="AlphaFoldDB" id="A0A363NP82"/>
<dbReference type="InterPro" id="IPR036086">
    <property type="entry name" value="ParB/Sulfiredoxin_sf"/>
</dbReference>
<feature type="domain" description="GmrSD restriction endonucleases N-terminal" evidence="1">
    <location>
        <begin position="30"/>
        <end position="214"/>
    </location>
</feature>
<dbReference type="SUPFAM" id="SSF110849">
    <property type="entry name" value="ParB/Sulfiredoxin"/>
    <property type="match status" value="1"/>
</dbReference>
<organism evidence="2 3">
    <name type="scientific">Sphingobacterium athyrii</name>
    <dbReference type="NCBI Taxonomy" id="2152717"/>
    <lineage>
        <taxon>Bacteria</taxon>
        <taxon>Pseudomonadati</taxon>
        <taxon>Bacteroidota</taxon>
        <taxon>Sphingobacteriia</taxon>
        <taxon>Sphingobacteriales</taxon>
        <taxon>Sphingobacteriaceae</taxon>
        <taxon>Sphingobacterium</taxon>
    </lineage>
</organism>
<keyword evidence="3" id="KW-1185">Reference proteome</keyword>